<protein>
    <submittedName>
        <fullName evidence="1">Uncharacterized protein</fullName>
    </submittedName>
</protein>
<dbReference type="AlphaFoldDB" id="A0AAV0EHS0"/>
<reference evidence="1" key="1">
    <citation type="submission" date="2022-07" db="EMBL/GenBank/DDBJ databases">
        <authorList>
            <person name="Macas J."/>
            <person name="Novak P."/>
            <person name="Neumann P."/>
        </authorList>
    </citation>
    <scope>NUCLEOTIDE SEQUENCE</scope>
</reference>
<accession>A0AAV0EHS0</accession>
<keyword evidence="2" id="KW-1185">Reference proteome</keyword>
<name>A0AAV0EHS0_9ASTE</name>
<evidence type="ECO:0000313" key="1">
    <source>
        <dbReference type="EMBL" id="CAH9123408.1"/>
    </source>
</evidence>
<proteinExistence type="predicted"/>
<gene>
    <name evidence="1" type="ORF">CEPIT_LOCUS25195</name>
</gene>
<evidence type="ECO:0000313" key="2">
    <source>
        <dbReference type="Proteomes" id="UP001152523"/>
    </source>
</evidence>
<comment type="caution">
    <text evidence="1">The sequence shown here is derived from an EMBL/GenBank/DDBJ whole genome shotgun (WGS) entry which is preliminary data.</text>
</comment>
<dbReference type="Proteomes" id="UP001152523">
    <property type="component" value="Unassembled WGS sequence"/>
</dbReference>
<organism evidence="1 2">
    <name type="scientific">Cuscuta epithymum</name>
    <dbReference type="NCBI Taxonomy" id="186058"/>
    <lineage>
        <taxon>Eukaryota</taxon>
        <taxon>Viridiplantae</taxon>
        <taxon>Streptophyta</taxon>
        <taxon>Embryophyta</taxon>
        <taxon>Tracheophyta</taxon>
        <taxon>Spermatophyta</taxon>
        <taxon>Magnoliopsida</taxon>
        <taxon>eudicotyledons</taxon>
        <taxon>Gunneridae</taxon>
        <taxon>Pentapetalae</taxon>
        <taxon>asterids</taxon>
        <taxon>lamiids</taxon>
        <taxon>Solanales</taxon>
        <taxon>Convolvulaceae</taxon>
        <taxon>Cuscuteae</taxon>
        <taxon>Cuscuta</taxon>
        <taxon>Cuscuta subgen. Cuscuta</taxon>
    </lineage>
</organism>
<sequence>MKGLRGCLNFLENHRKRICKKQAVDQRAKVSVVVKSINTRTHDDCLQQKHILPGSRLMDCRQHSLRGIDNQNKKA</sequence>
<dbReference type="EMBL" id="CAMAPF010000930">
    <property type="protein sequence ID" value="CAH9123408.1"/>
    <property type="molecule type" value="Genomic_DNA"/>
</dbReference>